<evidence type="ECO:0000313" key="13">
    <source>
        <dbReference type="Proteomes" id="UP000627781"/>
    </source>
</evidence>
<feature type="domain" description="Histidine kinase" evidence="10">
    <location>
        <begin position="259"/>
        <end position="468"/>
    </location>
</feature>
<dbReference type="Pfam" id="PF02518">
    <property type="entry name" value="HATPase_c"/>
    <property type="match status" value="1"/>
</dbReference>
<comment type="catalytic activity">
    <reaction evidence="1">
        <text>ATP + protein L-histidine = ADP + protein N-phospho-L-histidine.</text>
        <dbReference type="EC" id="2.7.13.3"/>
    </reaction>
</comment>
<dbReference type="InterPro" id="IPR050351">
    <property type="entry name" value="BphY/WalK/GraS-like"/>
</dbReference>
<comment type="subcellular location">
    <subcellularLocation>
        <location evidence="2">Membrane</location>
    </subcellularLocation>
</comment>
<evidence type="ECO:0000256" key="2">
    <source>
        <dbReference type="ARBA" id="ARBA00004370"/>
    </source>
</evidence>
<keyword evidence="7" id="KW-0902">Two-component regulatory system</keyword>
<evidence type="ECO:0000256" key="5">
    <source>
        <dbReference type="ARBA" id="ARBA00022679"/>
    </source>
</evidence>
<dbReference type="PROSITE" id="PS50885">
    <property type="entry name" value="HAMP"/>
    <property type="match status" value="1"/>
</dbReference>
<gene>
    <name evidence="12" type="ORF">H9661_10020</name>
</gene>
<comment type="caution">
    <text evidence="12">The sequence shown here is derived from an EMBL/GenBank/DDBJ whole genome shotgun (WGS) entry which is preliminary data.</text>
</comment>
<evidence type="ECO:0000256" key="9">
    <source>
        <dbReference type="SAM" id="Phobius"/>
    </source>
</evidence>
<dbReference type="Proteomes" id="UP000627781">
    <property type="component" value="Unassembled WGS sequence"/>
</dbReference>
<name>A0ABR8PU88_9CLOT</name>
<dbReference type="InterPro" id="IPR005467">
    <property type="entry name" value="His_kinase_dom"/>
</dbReference>
<organism evidence="12 13">
    <name type="scientific">Clostridium cibarium</name>
    <dbReference type="NCBI Taxonomy" id="2762247"/>
    <lineage>
        <taxon>Bacteria</taxon>
        <taxon>Bacillati</taxon>
        <taxon>Bacillota</taxon>
        <taxon>Clostridia</taxon>
        <taxon>Eubacteriales</taxon>
        <taxon>Clostridiaceae</taxon>
        <taxon>Clostridium</taxon>
    </lineage>
</organism>
<dbReference type="InterPro" id="IPR036097">
    <property type="entry name" value="HisK_dim/P_sf"/>
</dbReference>
<dbReference type="Gene3D" id="3.30.565.10">
    <property type="entry name" value="Histidine kinase-like ATPase, C-terminal domain"/>
    <property type="match status" value="1"/>
</dbReference>
<dbReference type="SUPFAM" id="SSF158472">
    <property type="entry name" value="HAMP domain-like"/>
    <property type="match status" value="1"/>
</dbReference>
<evidence type="ECO:0000256" key="8">
    <source>
        <dbReference type="SAM" id="Coils"/>
    </source>
</evidence>
<proteinExistence type="predicted"/>
<keyword evidence="8" id="KW-0175">Coiled coil</keyword>
<dbReference type="Gene3D" id="6.10.340.10">
    <property type="match status" value="1"/>
</dbReference>
<evidence type="ECO:0000256" key="4">
    <source>
        <dbReference type="ARBA" id="ARBA00022553"/>
    </source>
</evidence>
<dbReference type="CDD" id="cd06225">
    <property type="entry name" value="HAMP"/>
    <property type="match status" value="1"/>
</dbReference>
<dbReference type="PROSITE" id="PS50109">
    <property type="entry name" value="HIS_KIN"/>
    <property type="match status" value="1"/>
</dbReference>
<keyword evidence="9" id="KW-0812">Transmembrane</keyword>
<evidence type="ECO:0000259" key="10">
    <source>
        <dbReference type="PROSITE" id="PS50109"/>
    </source>
</evidence>
<protein>
    <recommendedName>
        <fullName evidence="3">histidine kinase</fullName>
        <ecNumber evidence="3">2.7.13.3</ecNumber>
    </recommendedName>
</protein>
<keyword evidence="13" id="KW-1185">Reference proteome</keyword>
<accession>A0ABR8PU88</accession>
<dbReference type="SMART" id="SM00387">
    <property type="entry name" value="HATPase_c"/>
    <property type="match status" value="1"/>
</dbReference>
<evidence type="ECO:0000256" key="7">
    <source>
        <dbReference type="ARBA" id="ARBA00023012"/>
    </source>
</evidence>
<dbReference type="InterPro" id="IPR003660">
    <property type="entry name" value="HAMP_dom"/>
</dbReference>
<dbReference type="PANTHER" id="PTHR45453">
    <property type="entry name" value="PHOSPHATE REGULON SENSOR PROTEIN PHOR"/>
    <property type="match status" value="1"/>
</dbReference>
<dbReference type="SUPFAM" id="SSF47384">
    <property type="entry name" value="Homodimeric domain of signal transducing histidine kinase"/>
    <property type="match status" value="1"/>
</dbReference>
<dbReference type="SMART" id="SM00304">
    <property type="entry name" value="HAMP"/>
    <property type="match status" value="1"/>
</dbReference>
<evidence type="ECO:0000313" key="12">
    <source>
        <dbReference type="EMBL" id="MBD7911693.1"/>
    </source>
</evidence>
<feature type="domain" description="HAMP" evidence="11">
    <location>
        <begin position="178"/>
        <end position="230"/>
    </location>
</feature>
<dbReference type="InterPro" id="IPR036890">
    <property type="entry name" value="HATPase_C_sf"/>
</dbReference>
<keyword evidence="9" id="KW-0472">Membrane</keyword>
<keyword evidence="9" id="KW-1133">Transmembrane helix</keyword>
<dbReference type="EC" id="2.7.13.3" evidence="3"/>
<feature type="coiled-coil region" evidence="8">
    <location>
        <begin position="222"/>
        <end position="249"/>
    </location>
</feature>
<keyword evidence="6" id="KW-0418">Kinase</keyword>
<dbReference type="RefSeq" id="WP_143316156.1">
    <property type="nucleotide sequence ID" value="NZ_JACSRA010000013.1"/>
</dbReference>
<feature type="transmembrane region" description="Helical" evidence="9">
    <location>
        <begin position="22"/>
        <end position="44"/>
    </location>
</feature>
<dbReference type="SMART" id="SM00388">
    <property type="entry name" value="HisKA"/>
    <property type="match status" value="1"/>
</dbReference>
<keyword evidence="5" id="KW-0808">Transferase</keyword>
<dbReference type="EMBL" id="JACSRA010000013">
    <property type="protein sequence ID" value="MBD7911693.1"/>
    <property type="molecule type" value="Genomic_DNA"/>
</dbReference>
<dbReference type="InterPro" id="IPR003594">
    <property type="entry name" value="HATPase_dom"/>
</dbReference>
<keyword evidence="4" id="KW-0597">Phosphoprotein</keyword>
<feature type="transmembrane region" description="Helical" evidence="9">
    <location>
        <begin position="156"/>
        <end position="176"/>
    </location>
</feature>
<dbReference type="PANTHER" id="PTHR45453:SF3">
    <property type="entry name" value="HISTIDINE KINASE"/>
    <property type="match status" value="1"/>
</dbReference>
<dbReference type="InterPro" id="IPR003661">
    <property type="entry name" value="HisK_dim/P_dom"/>
</dbReference>
<sequence>MCWGSSWYNLGIRKKIVLSNTIALLIGFIILHLSLIVFTPSVYVNYRKYVINKKIDKLIDKLETTKFNDLNEKLDDFTYDNDIMMTITDNDGKIVYTSFRDGYVIPSEYHLKSTRSDITRLNITKDFTFKQIDNKECNLNIHIPVRSEEIRTIIRVFLPFAIISTLMISMMTALFFSKVISKPLIQLTKKAEGIAKLDFSQNFYSYDKDEIGQLSNSLDIVKSNLSTTIEKLKRANDQLKSDLKKELLVDKERREFMAVISHELKSPITIISGQVQGMIHGIGRYKDRDKYLREVYEVTKVMENLVMEIINVSKNLCSGFEIDREYIDISEMLREVLRSNYYFSEKKKISVYEIIEDDVFVSGDRKLLRKALNNILKNAFEHSPRGGEVRVNLNSNGLSVKNTSVEIPKEDMEKVFHAFYRVDKSRNNRTGGSGLGLYIVYLILEKHDSIKYNLEYSDGYVVFNMEFI</sequence>
<dbReference type="Gene3D" id="1.10.287.130">
    <property type="match status" value="1"/>
</dbReference>
<reference evidence="12 13" key="1">
    <citation type="submission" date="2020-08" db="EMBL/GenBank/DDBJ databases">
        <title>A Genomic Blueprint of the Chicken Gut Microbiome.</title>
        <authorList>
            <person name="Gilroy R."/>
            <person name="Ravi A."/>
            <person name="Getino M."/>
            <person name="Pursley I."/>
            <person name="Horton D.L."/>
            <person name="Alikhan N.-F."/>
            <person name="Baker D."/>
            <person name="Gharbi K."/>
            <person name="Hall N."/>
            <person name="Watson M."/>
            <person name="Adriaenssens E.M."/>
            <person name="Foster-Nyarko E."/>
            <person name="Jarju S."/>
            <person name="Secka A."/>
            <person name="Antonio M."/>
            <person name="Oren A."/>
            <person name="Chaudhuri R."/>
            <person name="La Ragione R.M."/>
            <person name="Hildebrand F."/>
            <person name="Pallen M.J."/>
        </authorList>
    </citation>
    <scope>NUCLEOTIDE SEQUENCE [LARGE SCALE GENOMIC DNA]</scope>
    <source>
        <strain evidence="12 13">Sa3CVN1</strain>
    </source>
</reference>
<evidence type="ECO:0000256" key="3">
    <source>
        <dbReference type="ARBA" id="ARBA00012438"/>
    </source>
</evidence>
<evidence type="ECO:0000259" key="11">
    <source>
        <dbReference type="PROSITE" id="PS50885"/>
    </source>
</evidence>
<dbReference type="SUPFAM" id="SSF55874">
    <property type="entry name" value="ATPase domain of HSP90 chaperone/DNA topoisomerase II/histidine kinase"/>
    <property type="match status" value="1"/>
</dbReference>
<dbReference type="CDD" id="cd00082">
    <property type="entry name" value="HisKA"/>
    <property type="match status" value="1"/>
</dbReference>
<dbReference type="Pfam" id="PF00512">
    <property type="entry name" value="HisKA"/>
    <property type="match status" value="1"/>
</dbReference>
<evidence type="ECO:0000256" key="6">
    <source>
        <dbReference type="ARBA" id="ARBA00022777"/>
    </source>
</evidence>
<evidence type="ECO:0000256" key="1">
    <source>
        <dbReference type="ARBA" id="ARBA00000085"/>
    </source>
</evidence>